<dbReference type="Proteomes" id="UP001158576">
    <property type="component" value="Chromosome 2"/>
</dbReference>
<evidence type="ECO:0000256" key="1">
    <source>
        <dbReference type="SAM" id="MobiDB-lite"/>
    </source>
</evidence>
<keyword evidence="3" id="KW-1185">Reference proteome</keyword>
<evidence type="ECO:0000313" key="3">
    <source>
        <dbReference type="Proteomes" id="UP001158576"/>
    </source>
</evidence>
<feature type="compositionally biased region" description="Low complexity" evidence="1">
    <location>
        <begin position="61"/>
        <end position="71"/>
    </location>
</feature>
<accession>A0ABN7T8Y7</accession>
<gene>
    <name evidence="2" type="ORF">OKIOD_LOCUS15562</name>
</gene>
<sequence length="231" mass="25502">MAKILSTLSENYERMNISDMETQNAPEGDLIADHLSEETSREAELDSSMMQMEAEGELDPDSLSSDSCSDGSCEEDLEHLEAENNDNQMNQASAGSDMSASGLGEDIIYSESDENTSDIVDEIDGYCKVQDCYEYEETLTVSQGGSKLFFFSFKNNCFSNPRKPESDNYCGEFGQICSDTSLSISDWSFGPDQSIACNRGKVSVNTCKSIWPLKANICELVFDVLDRKTAT</sequence>
<organism evidence="2 3">
    <name type="scientific">Oikopleura dioica</name>
    <name type="common">Tunicate</name>
    <dbReference type="NCBI Taxonomy" id="34765"/>
    <lineage>
        <taxon>Eukaryota</taxon>
        <taxon>Metazoa</taxon>
        <taxon>Chordata</taxon>
        <taxon>Tunicata</taxon>
        <taxon>Appendicularia</taxon>
        <taxon>Copelata</taxon>
        <taxon>Oikopleuridae</taxon>
        <taxon>Oikopleura</taxon>
    </lineage>
</organism>
<evidence type="ECO:0000313" key="2">
    <source>
        <dbReference type="EMBL" id="CAG5112600.1"/>
    </source>
</evidence>
<dbReference type="EMBL" id="OU015567">
    <property type="protein sequence ID" value="CAG5112600.1"/>
    <property type="molecule type" value="Genomic_DNA"/>
</dbReference>
<feature type="region of interest" description="Disordered" evidence="1">
    <location>
        <begin position="37"/>
        <end position="75"/>
    </location>
</feature>
<proteinExistence type="predicted"/>
<name>A0ABN7T8Y7_OIKDI</name>
<protein>
    <submittedName>
        <fullName evidence="2">Oidioi.mRNA.OKI2018_I69.chr2.g6797.t1.cds</fullName>
    </submittedName>
</protein>
<reference evidence="2 3" key="1">
    <citation type="submission" date="2021-04" db="EMBL/GenBank/DDBJ databases">
        <authorList>
            <person name="Bliznina A."/>
        </authorList>
    </citation>
    <scope>NUCLEOTIDE SEQUENCE [LARGE SCALE GENOMIC DNA]</scope>
</reference>